<dbReference type="Proteomes" id="UP000499080">
    <property type="component" value="Unassembled WGS sequence"/>
</dbReference>
<feature type="region of interest" description="Disordered" evidence="1">
    <location>
        <begin position="136"/>
        <end position="169"/>
    </location>
</feature>
<protein>
    <submittedName>
        <fullName evidence="2">Uncharacterized protein</fullName>
    </submittedName>
</protein>
<keyword evidence="3" id="KW-1185">Reference proteome</keyword>
<name>A0A4Y2WKD5_ARAVE</name>
<evidence type="ECO:0000256" key="1">
    <source>
        <dbReference type="SAM" id="MobiDB-lite"/>
    </source>
</evidence>
<evidence type="ECO:0000313" key="2">
    <source>
        <dbReference type="EMBL" id="GBO37471.1"/>
    </source>
</evidence>
<dbReference type="EMBL" id="BGPR01061909">
    <property type="protein sequence ID" value="GBO37471.1"/>
    <property type="molecule type" value="Genomic_DNA"/>
</dbReference>
<sequence length="306" mass="34247">MLMTGSALSLSSKKSLDVPNYLQVILASYKVPKGVFQKQSETQKMEASDAGQSIPSQMDSLLQLRRDLYHAYNLTYQIRDPIGRILYRNEHSDGAGSLRGSMNFAKDNGSKMTVINYSLQVEEHPTSSPELAFEKMHKPSMRSSAEGNQMTEESSSQEEGPRTPSQRPGCHPHLRDICITFTAGWWVTYKIFSIIVFKSLLLHVIIVFWRQSGLGTPHGRDVFGRTCGFRRGSAVCTLTVHALCRQRVSVTMPVVSVGFAWDAMLRRSWSAKGGQIVCSLMFTGCEMVDHKDRPGAIHCHLSCQKR</sequence>
<dbReference type="AlphaFoldDB" id="A0A4Y2WKD5"/>
<gene>
    <name evidence="2" type="ORF">AVEN_125727_1</name>
</gene>
<evidence type="ECO:0000313" key="3">
    <source>
        <dbReference type="Proteomes" id="UP000499080"/>
    </source>
</evidence>
<organism evidence="2 3">
    <name type="scientific">Araneus ventricosus</name>
    <name type="common">Orbweaver spider</name>
    <name type="synonym">Epeira ventricosa</name>
    <dbReference type="NCBI Taxonomy" id="182803"/>
    <lineage>
        <taxon>Eukaryota</taxon>
        <taxon>Metazoa</taxon>
        <taxon>Ecdysozoa</taxon>
        <taxon>Arthropoda</taxon>
        <taxon>Chelicerata</taxon>
        <taxon>Arachnida</taxon>
        <taxon>Araneae</taxon>
        <taxon>Araneomorphae</taxon>
        <taxon>Entelegynae</taxon>
        <taxon>Araneoidea</taxon>
        <taxon>Araneidae</taxon>
        <taxon>Araneus</taxon>
    </lineage>
</organism>
<accession>A0A4Y2WKD5</accession>
<comment type="caution">
    <text evidence="2">The sequence shown here is derived from an EMBL/GenBank/DDBJ whole genome shotgun (WGS) entry which is preliminary data.</text>
</comment>
<feature type="compositionally biased region" description="Polar residues" evidence="1">
    <location>
        <begin position="141"/>
        <end position="166"/>
    </location>
</feature>
<reference evidence="2 3" key="1">
    <citation type="journal article" date="2019" name="Sci. Rep.">
        <title>Orb-weaving spider Araneus ventricosus genome elucidates the spidroin gene catalogue.</title>
        <authorList>
            <person name="Kono N."/>
            <person name="Nakamura H."/>
            <person name="Ohtoshi R."/>
            <person name="Moran D.A.P."/>
            <person name="Shinohara A."/>
            <person name="Yoshida Y."/>
            <person name="Fujiwara M."/>
            <person name="Mori M."/>
            <person name="Tomita M."/>
            <person name="Arakawa K."/>
        </authorList>
    </citation>
    <scope>NUCLEOTIDE SEQUENCE [LARGE SCALE GENOMIC DNA]</scope>
</reference>
<proteinExistence type="predicted"/>